<proteinExistence type="predicted"/>
<keyword evidence="6" id="KW-0833">Ubl conjugation pathway</keyword>
<dbReference type="GO" id="GO:0043161">
    <property type="term" value="P:proteasome-mediated ubiquitin-dependent protein catabolic process"/>
    <property type="evidence" value="ECO:0007669"/>
    <property type="project" value="TreeGrafter"/>
</dbReference>
<evidence type="ECO:0000256" key="7">
    <source>
        <dbReference type="ARBA" id="ARBA00022833"/>
    </source>
</evidence>
<dbReference type="Gene3D" id="2.20.25.20">
    <property type="match status" value="1"/>
</dbReference>
<evidence type="ECO:0000256" key="8">
    <source>
        <dbReference type="PROSITE-ProRule" id="PRU00175"/>
    </source>
</evidence>
<dbReference type="GO" id="GO:0004842">
    <property type="term" value="F:ubiquitin-protein transferase activity"/>
    <property type="evidence" value="ECO:0007669"/>
    <property type="project" value="TreeGrafter"/>
</dbReference>
<feature type="domain" description="RING-type" evidence="10">
    <location>
        <begin position="69"/>
        <end position="111"/>
    </location>
</feature>
<evidence type="ECO:0000313" key="12">
    <source>
        <dbReference type="EMBL" id="CAH0372178.1"/>
    </source>
</evidence>
<dbReference type="PANTHER" id="PTHR22770:SF13">
    <property type="entry name" value="RING-TYPE DOMAIN-CONTAINING PROTEIN"/>
    <property type="match status" value="1"/>
</dbReference>
<evidence type="ECO:0000256" key="9">
    <source>
        <dbReference type="SAM" id="MobiDB-lite"/>
    </source>
</evidence>
<keyword evidence="4" id="KW-0677">Repeat</keyword>
<keyword evidence="3" id="KW-0479">Metal-binding</keyword>
<protein>
    <recommendedName>
        <fullName evidence="14">RING-type domain-containing protein</fullName>
    </recommendedName>
</protein>
<dbReference type="GO" id="GO:0000151">
    <property type="term" value="C:ubiquitin ligase complex"/>
    <property type="evidence" value="ECO:0007669"/>
    <property type="project" value="TreeGrafter"/>
</dbReference>
<keyword evidence="7" id="KW-0862">Zinc</keyword>
<sequence length="302" mass="32017">MASLSSAIDVDAVEEPAQVSPDDSPRIVAGTGKADAPLELASSDSEDDDTRAKRRRTDDVEAARGGGTCAICLCDVDAADGVKLRACGHEVHRECAKRLVDASDRDGCLCPESGCRTPLALVDIRAIAGPRAADRAARLSLDKAVDAVPDLYRCPAPDCGFVVSWTPADGPPRLNCGRCGLVSCLACGKPWHSGPCDTRGDMDEASRQYLRDAGVRRCERCGAGVVKASGCDKMKCRCGYQFCYQCGAKDAKCGCTPSHHVFYDNVKERPDGPDFAAFMRRFGGRFGGGGGGGFKRRRGPFG</sequence>
<gene>
    <name evidence="12" type="ORF">PECAL_3P21590</name>
</gene>
<name>A0A8J2SGV7_9STRA</name>
<evidence type="ECO:0000256" key="2">
    <source>
        <dbReference type="ARBA" id="ARBA00022679"/>
    </source>
</evidence>
<feature type="domain" description="RING-type" evidence="11">
    <location>
        <begin position="65"/>
        <end position="264"/>
    </location>
</feature>
<dbReference type="Gene3D" id="3.30.40.10">
    <property type="entry name" value="Zinc/RING finger domain, C3HC4 (zinc finger)"/>
    <property type="match status" value="1"/>
</dbReference>
<keyword evidence="5 8" id="KW-0863">Zinc-finger</keyword>
<comment type="pathway">
    <text evidence="1">Protein modification; protein ubiquitination.</text>
</comment>
<dbReference type="EMBL" id="CAKKNE010000003">
    <property type="protein sequence ID" value="CAH0372178.1"/>
    <property type="molecule type" value="Genomic_DNA"/>
</dbReference>
<dbReference type="GO" id="GO:0008270">
    <property type="term" value="F:zinc ion binding"/>
    <property type="evidence" value="ECO:0007669"/>
    <property type="project" value="UniProtKB-KW"/>
</dbReference>
<dbReference type="InterPro" id="IPR001841">
    <property type="entry name" value="Znf_RING"/>
</dbReference>
<dbReference type="CDD" id="cd22584">
    <property type="entry name" value="Rcat_RBR_unk"/>
    <property type="match status" value="1"/>
</dbReference>
<dbReference type="OrthoDB" id="202881at2759"/>
<dbReference type="InterPro" id="IPR013083">
    <property type="entry name" value="Znf_RING/FYVE/PHD"/>
</dbReference>
<keyword evidence="2" id="KW-0808">Transferase</keyword>
<keyword evidence="13" id="KW-1185">Reference proteome</keyword>
<dbReference type="Pfam" id="PF26200">
    <property type="entry name" value="Rcat_RNF216"/>
    <property type="match status" value="1"/>
</dbReference>
<dbReference type="GO" id="GO:0097039">
    <property type="term" value="P:protein linear polyubiquitination"/>
    <property type="evidence" value="ECO:0007669"/>
    <property type="project" value="TreeGrafter"/>
</dbReference>
<evidence type="ECO:0000259" key="10">
    <source>
        <dbReference type="PROSITE" id="PS50089"/>
    </source>
</evidence>
<dbReference type="CDD" id="cd20335">
    <property type="entry name" value="BRcat_RBR"/>
    <property type="match status" value="1"/>
</dbReference>
<dbReference type="Pfam" id="PF01485">
    <property type="entry name" value="IBR"/>
    <property type="match status" value="1"/>
</dbReference>
<evidence type="ECO:0000256" key="1">
    <source>
        <dbReference type="ARBA" id="ARBA00004906"/>
    </source>
</evidence>
<dbReference type="PROSITE" id="PS51873">
    <property type="entry name" value="TRIAD"/>
    <property type="match status" value="1"/>
</dbReference>
<dbReference type="Gene3D" id="1.20.120.1750">
    <property type="match status" value="1"/>
</dbReference>
<dbReference type="AlphaFoldDB" id="A0A8J2SGV7"/>
<dbReference type="InterPro" id="IPR002867">
    <property type="entry name" value="IBR_dom"/>
</dbReference>
<dbReference type="GO" id="GO:0043130">
    <property type="term" value="F:ubiquitin binding"/>
    <property type="evidence" value="ECO:0007669"/>
    <property type="project" value="TreeGrafter"/>
</dbReference>
<dbReference type="SMART" id="SM00647">
    <property type="entry name" value="IBR"/>
    <property type="match status" value="2"/>
</dbReference>
<evidence type="ECO:0008006" key="14">
    <source>
        <dbReference type="Google" id="ProtNLM"/>
    </source>
</evidence>
<evidence type="ECO:0000259" key="11">
    <source>
        <dbReference type="PROSITE" id="PS51873"/>
    </source>
</evidence>
<dbReference type="InterPro" id="IPR051628">
    <property type="entry name" value="LUBAC_E3_Ligases"/>
</dbReference>
<dbReference type="InterPro" id="IPR044066">
    <property type="entry name" value="TRIAD_supradom"/>
</dbReference>
<organism evidence="12 13">
    <name type="scientific">Pelagomonas calceolata</name>
    <dbReference type="NCBI Taxonomy" id="35677"/>
    <lineage>
        <taxon>Eukaryota</taxon>
        <taxon>Sar</taxon>
        <taxon>Stramenopiles</taxon>
        <taxon>Ochrophyta</taxon>
        <taxon>Pelagophyceae</taxon>
        <taxon>Pelagomonadales</taxon>
        <taxon>Pelagomonadaceae</taxon>
        <taxon>Pelagomonas</taxon>
    </lineage>
</organism>
<dbReference type="PANTHER" id="PTHR22770">
    <property type="entry name" value="UBIQUITIN CONJUGATING ENZYME 7 INTERACTING PROTEIN-RELATED"/>
    <property type="match status" value="1"/>
</dbReference>
<dbReference type="PROSITE" id="PS50089">
    <property type="entry name" value="ZF_RING_2"/>
    <property type="match status" value="1"/>
</dbReference>
<feature type="region of interest" description="Disordered" evidence="9">
    <location>
        <begin position="1"/>
        <end position="59"/>
    </location>
</feature>
<evidence type="ECO:0000256" key="4">
    <source>
        <dbReference type="ARBA" id="ARBA00022737"/>
    </source>
</evidence>
<evidence type="ECO:0000256" key="5">
    <source>
        <dbReference type="ARBA" id="ARBA00022771"/>
    </source>
</evidence>
<evidence type="ECO:0000313" key="13">
    <source>
        <dbReference type="Proteomes" id="UP000789595"/>
    </source>
</evidence>
<accession>A0A8J2SGV7</accession>
<comment type="caution">
    <text evidence="12">The sequence shown here is derived from an EMBL/GenBank/DDBJ whole genome shotgun (WGS) entry which is preliminary data.</text>
</comment>
<dbReference type="Proteomes" id="UP000789595">
    <property type="component" value="Unassembled WGS sequence"/>
</dbReference>
<reference evidence="12" key="1">
    <citation type="submission" date="2021-11" db="EMBL/GenBank/DDBJ databases">
        <authorList>
            <consortium name="Genoscope - CEA"/>
            <person name="William W."/>
        </authorList>
    </citation>
    <scope>NUCLEOTIDE SEQUENCE</scope>
</reference>
<dbReference type="SUPFAM" id="SSF57850">
    <property type="entry name" value="RING/U-box"/>
    <property type="match status" value="3"/>
</dbReference>
<evidence type="ECO:0000256" key="6">
    <source>
        <dbReference type="ARBA" id="ARBA00022786"/>
    </source>
</evidence>
<evidence type="ECO:0000256" key="3">
    <source>
        <dbReference type="ARBA" id="ARBA00022723"/>
    </source>
</evidence>